<dbReference type="RefSeq" id="XP_040768861.1">
    <property type="nucleotide sequence ID" value="XM_040907791.1"/>
</dbReference>
<protein>
    <submittedName>
        <fullName evidence="1">Uncharacterized protein</fullName>
    </submittedName>
</protein>
<organism evidence="1 2">
    <name type="scientific">Laetiporus sulphureus 93-53</name>
    <dbReference type="NCBI Taxonomy" id="1314785"/>
    <lineage>
        <taxon>Eukaryota</taxon>
        <taxon>Fungi</taxon>
        <taxon>Dikarya</taxon>
        <taxon>Basidiomycota</taxon>
        <taxon>Agaricomycotina</taxon>
        <taxon>Agaricomycetes</taxon>
        <taxon>Polyporales</taxon>
        <taxon>Laetiporus</taxon>
    </lineage>
</organism>
<gene>
    <name evidence="1" type="ORF">LAESUDRAFT_720305</name>
</gene>
<dbReference type="InParanoid" id="A0A165H1Q3"/>
<evidence type="ECO:0000313" key="1">
    <source>
        <dbReference type="EMBL" id="KZT11121.1"/>
    </source>
</evidence>
<accession>A0A165H1Q3</accession>
<reference evidence="1 2" key="1">
    <citation type="journal article" date="2016" name="Mol. Biol. Evol.">
        <title>Comparative Genomics of Early-Diverging Mushroom-Forming Fungi Provides Insights into the Origins of Lignocellulose Decay Capabilities.</title>
        <authorList>
            <person name="Nagy L.G."/>
            <person name="Riley R."/>
            <person name="Tritt A."/>
            <person name="Adam C."/>
            <person name="Daum C."/>
            <person name="Floudas D."/>
            <person name="Sun H."/>
            <person name="Yadav J.S."/>
            <person name="Pangilinan J."/>
            <person name="Larsson K.H."/>
            <person name="Matsuura K."/>
            <person name="Barry K."/>
            <person name="Labutti K."/>
            <person name="Kuo R."/>
            <person name="Ohm R.A."/>
            <person name="Bhattacharya S.S."/>
            <person name="Shirouzu T."/>
            <person name="Yoshinaga Y."/>
            <person name="Martin F.M."/>
            <person name="Grigoriev I.V."/>
            <person name="Hibbett D.S."/>
        </authorList>
    </citation>
    <scope>NUCLEOTIDE SEQUENCE [LARGE SCALE GENOMIC DNA]</scope>
    <source>
        <strain evidence="1 2">93-53</strain>
    </source>
</reference>
<evidence type="ECO:0000313" key="2">
    <source>
        <dbReference type="Proteomes" id="UP000076871"/>
    </source>
</evidence>
<dbReference type="GeneID" id="63824820"/>
<keyword evidence="2" id="KW-1185">Reference proteome</keyword>
<sequence length="123" mass="13778">MAVHPTTGTAAPLLTNTKHCVIHFGNAIELWSPPGSSTYELSSEDGMKEDMYHTGEYLLDMYKIHSFALEVGQGAQWLPAYVPNIPCRNSMKFMEHGSIASRTRWIRTSLFVRRNATSSVRCA</sequence>
<dbReference type="EMBL" id="KV427607">
    <property type="protein sequence ID" value="KZT11121.1"/>
    <property type="molecule type" value="Genomic_DNA"/>
</dbReference>
<dbReference type="Proteomes" id="UP000076871">
    <property type="component" value="Unassembled WGS sequence"/>
</dbReference>
<proteinExistence type="predicted"/>
<dbReference type="AlphaFoldDB" id="A0A165H1Q3"/>
<name>A0A165H1Q3_9APHY</name>